<keyword evidence="5" id="KW-1185">Reference proteome</keyword>
<keyword evidence="1" id="KW-0479">Metal-binding</keyword>
<feature type="compositionally biased region" description="Polar residues" evidence="2">
    <location>
        <begin position="304"/>
        <end position="314"/>
    </location>
</feature>
<keyword evidence="1" id="KW-0862">Zinc</keyword>
<evidence type="ECO:0000256" key="2">
    <source>
        <dbReference type="SAM" id="MobiDB-lite"/>
    </source>
</evidence>
<name>A0A812PEA6_9DINO</name>
<dbReference type="PROSITE" id="PS50103">
    <property type="entry name" value="ZF_C3H1"/>
    <property type="match status" value="1"/>
</dbReference>
<dbReference type="SMART" id="SM00356">
    <property type="entry name" value="ZnF_C3H1"/>
    <property type="match status" value="2"/>
</dbReference>
<reference evidence="4" key="1">
    <citation type="submission" date="2021-02" db="EMBL/GenBank/DDBJ databases">
        <authorList>
            <person name="Dougan E. K."/>
            <person name="Rhodes N."/>
            <person name="Thang M."/>
            <person name="Chan C."/>
        </authorList>
    </citation>
    <scope>NUCLEOTIDE SEQUENCE</scope>
</reference>
<dbReference type="Proteomes" id="UP000601435">
    <property type="component" value="Unassembled WGS sequence"/>
</dbReference>
<evidence type="ECO:0000256" key="1">
    <source>
        <dbReference type="PROSITE-ProRule" id="PRU00723"/>
    </source>
</evidence>
<evidence type="ECO:0000259" key="3">
    <source>
        <dbReference type="PROSITE" id="PS50103"/>
    </source>
</evidence>
<dbReference type="EMBL" id="CAJNJA010013847">
    <property type="protein sequence ID" value="CAE7330768.1"/>
    <property type="molecule type" value="Genomic_DNA"/>
</dbReference>
<accession>A0A812PEA6</accession>
<dbReference type="InterPro" id="IPR000571">
    <property type="entry name" value="Znf_CCCH"/>
</dbReference>
<comment type="caution">
    <text evidence="4">The sequence shown here is derived from an EMBL/GenBank/DDBJ whole genome shotgun (WGS) entry which is preliminary data.</text>
</comment>
<gene>
    <name evidence="4" type="ORF">SNEC2469_LOCUS8389</name>
</gene>
<evidence type="ECO:0000313" key="5">
    <source>
        <dbReference type="Proteomes" id="UP000601435"/>
    </source>
</evidence>
<protein>
    <recommendedName>
        <fullName evidence="3">C3H1-type domain-containing protein</fullName>
    </recommendedName>
</protein>
<feature type="region of interest" description="Disordered" evidence="2">
    <location>
        <begin position="283"/>
        <end position="314"/>
    </location>
</feature>
<feature type="domain" description="C3H1-type" evidence="3">
    <location>
        <begin position="132"/>
        <end position="154"/>
    </location>
</feature>
<proteinExistence type="predicted"/>
<dbReference type="GO" id="GO:0008270">
    <property type="term" value="F:zinc ion binding"/>
    <property type="evidence" value="ECO:0007669"/>
    <property type="project" value="UniProtKB-KW"/>
</dbReference>
<evidence type="ECO:0000313" key="4">
    <source>
        <dbReference type="EMBL" id="CAE7330768.1"/>
    </source>
</evidence>
<organism evidence="4 5">
    <name type="scientific">Symbiodinium necroappetens</name>
    <dbReference type="NCBI Taxonomy" id="1628268"/>
    <lineage>
        <taxon>Eukaryota</taxon>
        <taxon>Sar</taxon>
        <taxon>Alveolata</taxon>
        <taxon>Dinophyceae</taxon>
        <taxon>Suessiales</taxon>
        <taxon>Symbiodiniaceae</taxon>
        <taxon>Symbiodinium</taxon>
    </lineage>
</organism>
<keyword evidence="1" id="KW-0863">Zinc-finger</keyword>
<sequence length="1693" mass="191892">MPFVPVASVFLVPIGLLIMIKLGGNNDVTKGQLSPFNELLGLSYVGIIFMQTLGTNIGDATRIPEGVDVPRGLLEQFPEKVQDSNVLQVPGPRINRNVCDRIANGRNCDRLSNCPNLHPDCIAERWVVPDLLCHKWFQGICGFGDRCWNQHGDTFDNAVALAIQTQQGLRRDMAPFLYDPADGGTIRQINREAARRMFRTTIKHDSEVALRYELDHLLRVPEFCPLRPRSKCGKPTELDVVHFEIDLRQAAIVVFFPLCQIRDTSDKNGSTVDTTFLRWPQYGNGDVGDRGRETPTSAPIVRGQSPTQRWLDSPHTTPMMVEVDDNNPESTTTTTHHRVPDDDDLWNAVETEVQESRRARQEPFDPWAEVDEVINQNIPESARRVPPQTTTVQVKAMPKQPPITLNLDPVGNPSGDGFTGVAMAQPMTASVTSSIPATISSRPPTTTSPMTPVLNEPFNIDGFRLAWPAEQFRNKGPTALDEIRREPPVNEMPQFGFITGRRFTGFPVLSMALAPMVRLGANNVSMLPPGNHPYAAFAGMPLGRFPTTACSTSTRTYFAGHPDTAPHFAAEPPSYGLRRCASPSDTEPVGTSLYVNHFRLGAVLPAARALEELTGGVDPSSIEGRLAKQRRRMYDEETAQVAVEVLAFRRAQEQMGLARLRQQFSRAENEQLFEIWRRRLAGEAVDAEGNPVQSHEAEVIEKGHEDGNKRLREYLAFLSAKHDDPRHEKSFDCTFCGKLFPAHFLLCLNPAELDDCGAMYTIGARGTVIGQRYNNFDRADVADFDDDYDHTHRDSGMPVFRRKGQVVTTIPVHEWYSLCSKVITYRRRQLSDQVRDQNSSWKAMCDEIRRERPDESSAGTRREVRARILTLTARFVADMDQLDTDRRARVMIAFEQWQVSYGYAFWDMALNDTPLTNCLFKVTDSLGQHFICRNVDCTSVIHNHHWLRQISTDYPIREQHGRYTCPKMLVNIDVEVHGGQRISKNSTDYHLFLMEWEKADDDMLFGRLKQIMAEYRADLGTDNFRAPLQAAIRDQAVKYQLLGYFEEIAWTLENMQKFLNRNYSIKRQNRYRPDLLPTANHPYKYQDETFNTTEHFEAYGVGSTRKGPPYYHFGVYQYDPDATVIMKQNDFMRFMSLCYIQLRAIQYIQGDYSFSNVILSSSDNADGSARPPCKVADNDWIVFDSSELPLSPTAGHSASDFPAMALVVGWTGFLGESPAIYRSNRGAMQRRVFCSRLVNRVYRDVNITGIGVSVRRDGSFVMPLLHAHCPGSQFLELSNKPNLHDIDLAALRNLEAIVNGLTYQINALRLRIDAIRTGVRTERRRRITEFAHIFESYVPIEVFMAAARNESNDYSDVLLLFNNFVMKAVMWLEQFFSLASRDILSVDALRNIPETTLVEISRPVSTWISSLSKALMAARPEFRDESLNELRKNTYAATTMKSRRSTQSRRVFGPADISRGPSKLKDSFYVEDIAKISHMDFEFPGQMPALGTTIVPPNRHGNHMLLAAAPGNRGGVRDVEPGMDRDYAFRPYGLHHLPRTKMDIVGDDCQPMNQTVEIFRSVIEATGTTMTCNGPDGTMLQRSCEHVCRVSRAQMLTRRGFPLDTVQLLQVYKRLLYIAAINIIEHRIKGNPSRSERWSSTTSRRYDRSFGWSTRNTMTKMVHLAEISETSTDSTHWRTICGWPYGFAPHRRE</sequence>
<feature type="zinc finger region" description="C3H1-type" evidence="1">
    <location>
        <begin position="132"/>
        <end position="154"/>
    </location>
</feature>